<keyword evidence="2" id="KW-1185">Reference proteome</keyword>
<dbReference type="EMBL" id="BLTE01000010">
    <property type="protein sequence ID" value="GFK94420.1"/>
    <property type="molecule type" value="Genomic_DNA"/>
</dbReference>
<name>A0A6V8LTZ9_9BACT</name>
<gene>
    <name evidence="1" type="ORF">NNJEOMEG_02265</name>
</gene>
<sequence>MTMPQIESFVAILTGKAPAPGRGRHIVPRRRR</sequence>
<evidence type="ECO:0000313" key="1">
    <source>
        <dbReference type="EMBL" id="GFK94420.1"/>
    </source>
</evidence>
<protein>
    <submittedName>
        <fullName evidence="1">Uncharacterized protein</fullName>
    </submittedName>
</protein>
<proteinExistence type="predicted"/>
<reference evidence="1 2" key="1">
    <citation type="submission" date="2020-04" db="EMBL/GenBank/DDBJ databases">
        <authorList>
            <consortium name="Desulfovibrio sp. FSS-1 genome sequencing consortium"/>
            <person name="Shimoshige H."/>
            <person name="Kobayashi H."/>
            <person name="Maekawa T."/>
        </authorList>
    </citation>
    <scope>NUCLEOTIDE SEQUENCE [LARGE SCALE GENOMIC DNA]</scope>
    <source>
        <strain evidence="1 2">SIID29052-01</strain>
    </source>
</reference>
<comment type="caution">
    <text evidence="1">The sequence shown here is derived from an EMBL/GenBank/DDBJ whole genome shotgun (WGS) entry which is preliminary data.</text>
</comment>
<evidence type="ECO:0000313" key="2">
    <source>
        <dbReference type="Proteomes" id="UP000494245"/>
    </source>
</evidence>
<dbReference type="Proteomes" id="UP000494245">
    <property type="component" value="Unassembled WGS sequence"/>
</dbReference>
<organism evidence="1 2">
    <name type="scientific">Fundidesulfovibrio magnetotacticus</name>
    <dbReference type="NCBI Taxonomy" id="2730080"/>
    <lineage>
        <taxon>Bacteria</taxon>
        <taxon>Pseudomonadati</taxon>
        <taxon>Thermodesulfobacteriota</taxon>
        <taxon>Desulfovibrionia</taxon>
        <taxon>Desulfovibrionales</taxon>
        <taxon>Desulfovibrionaceae</taxon>
        <taxon>Fundidesulfovibrio</taxon>
    </lineage>
</organism>
<reference evidence="1 2" key="2">
    <citation type="submission" date="2020-05" db="EMBL/GenBank/DDBJ databases">
        <title>Draft genome sequence of Desulfovibrio sp. strainFSS-1.</title>
        <authorList>
            <person name="Shimoshige H."/>
            <person name="Kobayashi H."/>
            <person name="Maekawa T."/>
        </authorList>
    </citation>
    <scope>NUCLEOTIDE SEQUENCE [LARGE SCALE GENOMIC DNA]</scope>
    <source>
        <strain evidence="1 2">SIID29052-01</strain>
    </source>
</reference>
<accession>A0A6V8LTZ9</accession>
<dbReference type="AlphaFoldDB" id="A0A6V8LTZ9"/>